<evidence type="ECO:0000256" key="4">
    <source>
        <dbReference type="ARBA" id="ARBA00022692"/>
    </source>
</evidence>
<evidence type="ECO:0000256" key="6">
    <source>
        <dbReference type="ARBA" id="ARBA00023136"/>
    </source>
</evidence>
<dbReference type="GO" id="GO:0055085">
    <property type="term" value="P:transmembrane transport"/>
    <property type="evidence" value="ECO:0007669"/>
    <property type="project" value="InterPro"/>
</dbReference>
<dbReference type="GO" id="GO:0005886">
    <property type="term" value="C:plasma membrane"/>
    <property type="evidence" value="ECO:0007669"/>
    <property type="project" value="UniProtKB-SubCell"/>
</dbReference>
<dbReference type="Proteomes" id="UP000613840">
    <property type="component" value="Unassembled WGS sequence"/>
</dbReference>
<keyword evidence="5 7" id="KW-1133">Transmembrane helix</keyword>
<protein>
    <submittedName>
        <fullName evidence="9">ABC transporter permease</fullName>
    </submittedName>
</protein>
<feature type="transmembrane region" description="Helical" evidence="7">
    <location>
        <begin position="170"/>
        <end position="189"/>
    </location>
</feature>
<reference evidence="9" key="2">
    <citation type="submission" date="2020-09" db="EMBL/GenBank/DDBJ databases">
        <authorList>
            <person name="Sun Q."/>
            <person name="Zhou Y."/>
        </authorList>
    </citation>
    <scope>NUCLEOTIDE SEQUENCE</scope>
    <source>
        <strain evidence="9">CGMCC 4.7306</strain>
    </source>
</reference>
<keyword evidence="10" id="KW-1185">Reference proteome</keyword>
<evidence type="ECO:0000256" key="2">
    <source>
        <dbReference type="ARBA" id="ARBA00022448"/>
    </source>
</evidence>
<sequence length="306" mass="33220">MVRYIIRRLLQMIPVVLGTTFLIYTMVFGLGDPAKGRCGERPCPPAYIAKFNAEYNLDKPLVLQYLLYLGKLVHGNLGVNFYGNDVSQELTTRYPITIKLTIIAILFELVVGIAAGVLAGIRKNGFLDNLVLVSTLLVVSIPVFVIGALAQMVFGVKLQWFPVTSTQGTLGQLILPGLVLGSLSVAYVARLTRTSLVENLRADYVRTARAKGLSRGRTVGVHTLRNSLIPVITYVGADVGALMGGAIVTERIFNINGIGNFIYQSIYNHDGQSVVGAVTVLVLVFLLINLIVDILYGVLDPRIASD</sequence>
<comment type="subcellular location">
    <subcellularLocation>
        <location evidence="1 7">Cell membrane</location>
        <topology evidence="1 7">Multi-pass membrane protein</topology>
    </subcellularLocation>
</comment>
<dbReference type="PANTHER" id="PTHR43163">
    <property type="entry name" value="DIPEPTIDE TRANSPORT SYSTEM PERMEASE PROTEIN DPPB-RELATED"/>
    <property type="match status" value="1"/>
</dbReference>
<comment type="caution">
    <text evidence="9">The sequence shown here is derived from an EMBL/GenBank/DDBJ whole genome shotgun (WGS) entry which is preliminary data.</text>
</comment>
<proteinExistence type="inferred from homology"/>
<dbReference type="InterPro" id="IPR035906">
    <property type="entry name" value="MetI-like_sf"/>
</dbReference>
<dbReference type="InterPro" id="IPR000515">
    <property type="entry name" value="MetI-like"/>
</dbReference>
<dbReference type="EMBL" id="BMMZ01000001">
    <property type="protein sequence ID" value="GGL47392.1"/>
    <property type="molecule type" value="Genomic_DNA"/>
</dbReference>
<evidence type="ECO:0000313" key="10">
    <source>
        <dbReference type="Proteomes" id="UP000613840"/>
    </source>
</evidence>
<keyword evidence="3" id="KW-1003">Cell membrane</keyword>
<dbReference type="Gene3D" id="1.10.3720.10">
    <property type="entry name" value="MetI-like"/>
    <property type="match status" value="1"/>
</dbReference>
<gene>
    <name evidence="9" type="ORF">GCM10011575_01480</name>
</gene>
<dbReference type="PANTHER" id="PTHR43163:SF7">
    <property type="entry name" value="DIPEPTIDE-TRANSPORT INTEGRAL MEMBRANE PROTEIN ABC TRANSPORTER DPPB-RELATED"/>
    <property type="match status" value="1"/>
</dbReference>
<evidence type="ECO:0000256" key="5">
    <source>
        <dbReference type="ARBA" id="ARBA00022989"/>
    </source>
</evidence>
<feature type="transmembrane region" description="Helical" evidence="7">
    <location>
        <begin position="96"/>
        <end position="118"/>
    </location>
</feature>
<dbReference type="AlphaFoldDB" id="A0A917VZ82"/>
<keyword evidence="2 7" id="KW-0813">Transport</keyword>
<keyword evidence="4 7" id="KW-0812">Transmembrane</keyword>
<dbReference type="SUPFAM" id="SSF161098">
    <property type="entry name" value="MetI-like"/>
    <property type="match status" value="1"/>
</dbReference>
<dbReference type="Pfam" id="PF19300">
    <property type="entry name" value="BPD_transp_1_N"/>
    <property type="match status" value="1"/>
</dbReference>
<evidence type="ECO:0000256" key="7">
    <source>
        <dbReference type="RuleBase" id="RU363032"/>
    </source>
</evidence>
<organism evidence="9 10">
    <name type="scientific">Microlunatus endophyticus</name>
    <dbReference type="NCBI Taxonomy" id="1716077"/>
    <lineage>
        <taxon>Bacteria</taxon>
        <taxon>Bacillati</taxon>
        <taxon>Actinomycetota</taxon>
        <taxon>Actinomycetes</taxon>
        <taxon>Propionibacteriales</taxon>
        <taxon>Propionibacteriaceae</taxon>
        <taxon>Microlunatus</taxon>
    </lineage>
</organism>
<accession>A0A917VZ82</accession>
<dbReference type="InterPro" id="IPR045621">
    <property type="entry name" value="BPD_transp_1_N"/>
</dbReference>
<reference evidence="9" key="1">
    <citation type="journal article" date="2014" name="Int. J. Syst. Evol. Microbiol.">
        <title>Complete genome sequence of Corynebacterium casei LMG S-19264T (=DSM 44701T), isolated from a smear-ripened cheese.</title>
        <authorList>
            <consortium name="US DOE Joint Genome Institute (JGI-PGF)"/>
            <person name="Walter F."/>
            <person name="Albersmeier A."/>
            <person name="Kalinowski J."/>
            <person name="Ruckert C."/>
        </authorList>
    </citation>
    <scope>NUCLEOTIDE SEQUENCE</scope>
    <source>
        <strain evidence="9">CGMCC 4.7306</strain>
    </source>
</reference>
<keyword evidence="6 7" id="KW-0472">Membrane</keyword>
<dbReference type="PROSITE" id="PS50928">
    <property type="entry name" value="ABC_TM1"/>
    <property type="match status" value="1"/>
</dbReference>
<dbReference type="RefSeq" id="WP_188893266.1">
    <property type="nucleotide sequence ID" value="NZ_BMMZ01000001.1"/>
</dbReference>
<dbReference type="CDD" id="cd06261">
    <property type="entry name" value="TM_PBP2"/>
    <property type="match status" value="1"/>
</dbReference>
<comment type="similarity">
    <text evidence="7">Belongs to the binding-protein-dependent transport system permease family.</text>
</comment>
<feature type="transmembrane region" description="Helical" evidence="7">
    <location>
        <begin position="274"/>
        <end position="299"/>
    </location>
</feature>
<evidence type="ECO:0000259" key="8">
    <source>
        <dbReference type="PROSITE" id="PS50928"/>
    </source>
</evidence>
<evidence type="ECO:0000256" key="1">
    <source>
        <dbReference type="ARBA" id="ARBA00004651"/>
    </source>
</evidence>
<evidence type="ECO:0000256" key="3">
    <source>
        <dbReference type="ARBA" id="ARBA00022475"/>
    </source>
</evidence>
<evidence type="ECO:0000313" key="9">
    <source>
        <dbReference type="EMBL" id="GGL47392.1"/>
    </source>
</evidence>
<feature type="domain" description="ABC transmembrane type-1" evidence="8">
    <location>
        <begin position="94"/>
        <end position="296"/>
    </location>
</feature>
<name>A0A917VZ82_9ACTN</name>
<feature type="transmembrane region" description="Helical" evidence="7">
    <location>
        <begin position="130"/>
        <end position="150"/>
    </location>
</feature>
<dbReference type="Pfam" id="PF00528">
    <property type="entry name" value="BPD_transp_1"/>
    <property type="match status" value="1"/>
</dbReference>
<feature type="transmembrane region" description="Helical" evidence="7">
    <location>
        <begin position="12"/>
        <end position="31"/>
    </location>
</feature>